<dbReference type="SMART" id="SM00506">
    <property type="entry name" value="A1pp"/>
    <property type="match status" value="1"/>
</dbReference>
<dbReference type="PANTHER" id="PTHR11106">
    <property type="entry name" value="GANGLIOSIDE INDUCED DIFFERENTIATION ASSOCIATED PROTEIN 2-RELATED"/>
    <property type="match status" value="1"/>
</dbReference>
<dbReference type="AlphaFoldDB" id="A0A7V3RF72"/>
<comment type="caution">
    <text evidence="2">The sequence shown here is derived from an EMBL/GenBank/DDBJ whole genome shotgun (WGS) entry which is preliminary data.</text>
</comment>
<accession>A0A7V3RF72</accession>
<dbReference type="PROSITE" id="PS51154">
    <property type="entry name" value="MACRO"/>
    <property type="match status" value="1"/>
</dbReference>
<gene>
    <name evidence="2" type="ORF">ENX73_05515</name>
</gene>
<evidence type="ECO:0000259" key="1">
    <source>
        <dbReference type="PROSITE" id="PS51154"/>
    </source>
</evidence>
<evidence type="ECO:0000313" key="2">
    <source>
        <dbReference type="EMBL" id="HGE75564.1"/>
    </source>
</evidence>
<organism evidence="2">
    <name type="scientific">Mesoaciditoga lauensis</name>
    <dbReference type="NCBI Taxonomy" id="1495039"/>
    <lineage>
        <taxon>Bacteria</taxon>
        <taxon>Thermotogati</taxon>
        <taxon>Thermotogota</taxon>
        <taxon>Thermotogae</taxon>
        <taxon>Mesoaciditogales</taxon>
        <taxon>Mesoaciditogaceae</taxon>
        <taxon>Mesoaciditoga</taxon>
    </lineage>
</organism>
<dbReference type="SUPFAM" id="SSF52949">
    <property type="entry name" value="Macro domain-like"/>
    <property type="match status" value="1"/>
</dbReference>
<sequence length="191" mass="21107">MISYSWEENGVREVEIEKTKVEIESCDITTEKVDVIVNAANSHLAHGGGVALAISKAAGSILNVESSEYVKKHGPVKTGYVALTSGGNLFAKHVIHAVGPVWGEKDEDLKLSMAFYNSLKKADEIGAKSISFPAISSGIYGFPKERCAKIFYETIKRYFSNENSRIVLVRICLYSKADLMIFEKVFDETNF</sequence>
<name>A0A7V3RF72_9BACT</name>
<dbReference type="EMBL" id="DTPE01000214">
    <property type="protein sequence ID" value="HGE75564.1"/>
    <property type="molecule type" value="Genomic_DNA"/>
</dbReference>
<dbReference type="PANTHER" id="PTHR11106:SF111">
    <property type="entry name" value="MACRO DOMAIN-CONTAINING PROTEIN"/>
    <property type="match status" value="1"/>
</dbReference>
<proteinExistence type="predicted"/>
<feature type="domain" description="Macro" evidence="1">
    <location>
        <begin position="8"/>
        <end position="190"/>
    </location>
</feature>
<protein>
    <submittedName>
        <fullName evidence="2">Macro domain-containing protein</fullName>
    </submittedName>
</protein>
<reference evidence="2" key="1">
    <citation type="journal article" date="2020" name="mSystems">
        <title>Genome- and Community-Level Interaction Insights into Carbon Utilization and Element Cycling Functions of Hydrothermarchaeota in Hydrothermal Sediment.</title>
        <authorList>
            <person name="Zhou Z."/>
            <person name="Liu Y."/>
            <person name="Xu W."/>
            <person name="Pan J."/>
            <person name="Luo Z.H."/>
            <person name="Li M."/>
        </authorList>
    </citation>
    <scope>NUCLEOTIDE SEQUENCE [LARGE SCALE GENOMIC DNA]</scope>
    <source>
        <strain evidence="2">SpSt-966</strain>
    </source>
</reference>
<dbReference type="InterPro" id="IPR043472">
    <property type="entry name" value="Macro_dom-like"/>
</dbReference>
<dbReference type="CDD" id="cd02907">
    <property type="entry name" value="Macro_Af1521_BAL-like"/>
    <property type="match status" value="1"/>
</dbReference>
<dbReference type="InterPro" id="IPR002589">
    <property type="entry name" value="Macro_dom"/>
</dbReference>
<dbReference type="Gene3D" id="3.40.220.10">
    <property type="entry name" value="Leucine Aminopeptidase, subunit E, domain 1"/>
    <property type="match status" value="1"/>
</dbReference>
<dbReference type="Pfam" id="PF01661">
    <property type="entry name" value="Macro"/>
    <property type="match status" value="1"/>
</dbReference>